<accession>A0ABT5YK88</accession>
<dbReference type="RefSeq" id="WP_275820597.1">
    <property type="nucleotide sequence ID" value="NZ_JARHUD010000002.1"/>
</dbReference>
<dbReference type="CDD" id="cd24054">
    <property type="entry name" value="ASKHA_NBD_AaPPX-GppA_MtPPX2-like"/>
    <property type="match status" value="1"/>
</dbReference>
<evidence type="ECO:0000256" key="1">
    <source>
        <dbReference type="SAM" id="MobiDB-lite"/>
    </source>
</evidence>
<sequence>MDDSDLAETAVAQQGERREGPGTAGHSALAGASAAARAGQRVPSVYAALDLGTNNCRLLVARRAGDSFRVVDAFSRIVRLGEGLETSGRLSEAAMDRTVAALAVCTRKLRYRRVERLRAIATEACRRAANGTVFLERVRQETGLDLEVISTAEEAELAYHGCAPLFEPERPHVLVLDIGGGSTEVCWLERDQGEAIGRLRRSLSLPFGVVTLAERHGGRDVSELVYRRMIVQVTEALHSFDPKGELLALAQAGALQLVGTSGTVTTLAGVHLDLPRYQRDRVDGLHLSRETVLRTSRLVRELDFPARAAHPCIGIQRADLVVAGCAIVEAVLELWPLTRLRVADRGLREGMLTRMIHEDLSRAGAA</sequence>
<gene>
    <name evidence="3" type="ORF">P2G67_04900</name>
</gene>
<dbReference type="Gene3D" id="3.30.420.150">
    <property type="entry name" value="Exopolyphosphatase. Domain 2"/>
    <property type="match status" value="1"/>
</dbReference>
<reference evidence="3 4" key="1">
    <citation type="submission" date="2023-03" db="EMBL/GenBank/DDBJ databases">
        <title>Fodinicurvata sp. CAU 1616 isolated from sea sendiment.</title>
        <authorList>
            <person name="Kim W."/>
        </authorList>
    </citation>
    <scope>NUCLEOTIDE SEQUENCE [LARGE SCALE GENOMIC DNA]</scope>
    <source>
        <strain evidence="3 4">CAU 1616</strain>
    </source>
</reference>
<proteinExistence type="predicted"/>
<dbReference type="Proteomes" id="UP001215503">
    <property type="component" value="Unassembled WGS sequence"/>
</dbReference>
<dbReference type="InterPro" id="IPR003695">
    <property type="entry name" value="Ppx_GppA_N"/>
</dbReference>
<dbReference type="SUPFAM" id="SSF53067">
    <property type="entry name" value="Actin-like ATPase domain"/>
    <property type="match status" value="2"/>
</dbReference>
<feature type="region of interest" description="Disordered" evidence="1">
    <location>
        <begin position="1"/>
        <end position="29"/>
    </location>
</feature>
<name>A0ABT5YK88_9PROT</name>
<protein>
    <submittedName>
        <fullName evidence="3">Ppx/GppA phosphatase family protein</fullName>
    </submittedName>
</protein>
<keyword evidence="4" id="KW-1185">Reference proteome</keyword>
<evidence type="ECO:0000259" key="2">
    <source>
        <dbReference type="Pfam" id="PF02541"/>
    </source>
</evidence>
<comment type="caution">
    <text evidence="3">The sequence shown here is derived from an EMBL/GenBank/DDBJ whole genome shotgun (WGS) entry which is preliminary data.</text>
</comment>
<dbReference type="Pfam" id="PF02541">
    <property type="entry name" value="Ppx-GppA"/>
    <property type="match status" value="1"/>
</dbReference>
<dbReference type="InterPro" id="IPR050273">
    <property type="entry name" value="GppA/Ppx_hydrolase"/>
</dbReference>
<dbReference type="PANTHER" id="PTHR30005:SF0">
    <property type="entry name" value="RETROGRADE REGULATION PROTEIN 2"/>
    <property type="match status" value="1"/>
</dbReference>
<dbReference type="Gene3D" id="3.30.420.40">
    <property type="match status" value="1"/>
</dbReference>
<evidence type="ECO:0000313" key="4">
    <source>
        <dbReference type="Proteomes" id="UP001215503"/>
    </source>
</evidence>
<dbReference type="PANTHER" id="PTHR30005">
    <property type="entry name" value="EXOPOLYPHOSPHATASE"/>
    <property type="match status" value="1"/>
</dbReference>
<dbReference type="EMBL" id="JARHUD010000002">
    <property type="protein sequence ID" value="MDF2095309.1"/>
    <property type="molecule type" value="Genomic_DNA"/>
</dbReference>
<feature type="domain" description="Ppx/GppA phosphatase N-terminal" evidence="2">
    <location>
        <begin position="60"/>
        <end position="357"/>
    </location>
</feature>
<dbReference type="InterPro" id="IPR043129">
    <property type="entry name" value="ATPase_NBD"/>
</dbReference>
<evidence type="ECO:0000313" key="3">
    <source>
        <dbReference type="EMBL" id="MDF2095309.1"/>
    </source>
</evidence>
<organism evidence="3 4">
    <name type="scientific">Aquibaculum arenosum</name>
    <dbReference type="NCBI Taxonomy" id="3032591"/>
    <lineage>
        <taxon>Bacteria</taxon>
        <taxon>Pseudomonadati</taxon>
        <taxon>Pseudomonadota</taxon>
        <taxon>Alphaproteobacteria</taxon>
        <taxon>Rhodospirillales</taxon>
        <taxon>Rhodovibrionaceae</taxon>
        <taxon>Aquibaculum</taxon>
    </lineage>
</organism>